<protein>
    <recommendedName>
        <fullName evidence="3">Glycosyltransferase 2-like domain-containing protein</fullName>
    </recommendedName>
</protein>
<keyword evidence="1" id="KW-0812">Transmembrane</keyword>
<evidence type="ECO:0000313" key="2">
    <source>
        <dbReference type="EMBL" id="QHU11531.1"/>
    </source>
</evidence>
<proteinExistence type="predicted"/>
<sequence>MLGIVFTVFLILLLIFSLIVIFVLQNNWKATGSIQDTYKPPPAPVYSYPIIICGIVYQCAPYLDAVFQNILRIVPFFSDYRIVIEIDEGKDASLSILESWKDRLRPHMILVEGTKSSTIRTENIAIARNMVLEQIRALVEKGFEPRFFIMMDMDNVCSSPIKLPVLHHVLDNEHVWDSVSFHRKPYYDLWALSYDPYYLSCFHWKTNVVKSSIEKVTKKFNNLSPKEFFPVYSAFNGFAIYRTEIFLRCDYDWRFQSTQKYMTPTMLSKNKKAMYPNVFKRTMEMDCEHRFFHMSAIFDHGARIRLCPQLLFT</sequence>
<feature type="transmembrane region" description="Helical" evidence="1">
    <location>
        <begin position="6"/>
        <end position="24"/>
    </location>
</feature>
<dbReference type="EMBL" id="MN740786">
    <property type="protein sequence ID" value="QHU11531.1"/>
    <property type="molecule type" value="Genomic_DNA"/>
</dbReference>
<reference evidence="2" key="1">
    <citation type="journal article" date="2020" name="Nature">
        <title>Giant virus diversity and host interactions through global metagenomics.</title>
        <authorList>
            <person name="Schulz F."/>
            <person name="Roux S."/>
            <person name="Paez-Espino D."/>
            <person name="Jungbluth S."/>
            <person name="Walsh D.A."/>
            <person name="Denef V.J."/>
            <person name="McMahon K.D."/>
            <person name="Konstantinidis K.T."/>
            <person name="Eloe-Fadrosh E.A."/>
            <person name="Kyrpides N.C."/>
            <person name="Woyke T."/>
        </authorList>
    </citation>
    <scope>NUCLEOTIDE SEQUENCE</scope>
    <source>
        <strain evidence="2">GVMAG-S-1101169-75</strain>
    </source>
</reference>
<evidence type="ECO:0000256" key="1">
    <source>
        <dbReference type="SAM" id="Phobius"/>
    </source>
</evidence>
<dbReference type="AlphaFoldDB" id="A0A6C0K313"/>
<organism evidence="2">
    <name type="scientific">viral metagenome</name>
    <dbReference type="NCBI Taxonomy" id="1070528"/>
    <lineage>
        <taxon>unclassified sequences</taxon>
        <taxon>metagenomes</taxon>
        <taxon>organismal metagenomes</taxon>
    </lineage>
</organism>
<keyword evidence="1" id="KW-0472">Membrane</keyword>
<feature type="transmembrane region" description="Helical" evidence="1">
    <location>
        <begin position="45"/>
        <end position="63"/>
    </location>
</feature>
<dbReference type="Gene3D" id="3.90.550.10">
    <property type="entry name" value="Spore Coat Polysaccharide Biosynthesis Protein SpsA, Chain A"/>
    <property type="match status" value="1"/>
</dbReference>
<dbReference type="SUPFAM" id="SSF53448">
    <property type="entry name" value="Nucleotide-diphospho-sugar transferases"/>
    <property type="match status" value="1"/>
</dbReference>
<dbReference type="InterPro" id="IPR029044">
    <property type="entry name" value="Nucleotide-diphossugar_trans"/>
</dbReference>
<evidence type="ECO:0008006" key="3">
    <source>
        <dbReference type="Google" id="ProtNLM"/>
    </source>
</evidence>
<keyword evidence="1" id="KW-1133">Transmembrane helix</keyword>
<name>A0A6C0K313_9ZZZZ</name>
<accession>A0A6C0K313</accession>